<name>A0A9P8L9F8_9PEZI</name>
<comment type="caution">
    <text evidence="2">The sequence shown here is derived from an EMBL/GenBank/DDBJ whole genome shotgun (WGS) entry which is preliminary data.</text>
</comment>
<keyword evidence="3" id="KW-1185">Reference proteome</keyword>
<evidence type="ECO:0000313" key="3">
    <source>
        <dbReference type="Proteomes" id="UP000750711"/>
    </source>
</evidence>
<proteinExistence type="predicted"/>
<dbReference type="Proteomes" id="UP000750711">
    <property type="component" value="Unassembled WGS sequence"/>
</dbReference>
<sequence length="210" mass="23322">MLYLIIPYLALELRGDKMAEALAVVGIVANIIQIVDFGSRVLKRLEEYQSELGEIPEAFRHIKVELPVLLDALQRTKAAIDAESVRDGSKNALLPAVEGCGVQIKALDDVIAEVLPASDDSWVIRRRKALRSLRRDAKVKKITAVVRGYIQALTFHAAASSSLLKDPLAGKALAWSRSCIYNLTFYYYKPEHCLVRPLPPPFRSSVIPTL</sequence>
<evidence type="ECO:0000313" key="2">
    <source>
        <dbReference type="EMBL" id="KAH0556925.1"/>
    </source>
</evidence>
<feature type="domain" description="NACHT-NTPase and P-loop NTPases N-terminal" evidence="1">
    <location>
        <begin position="28"/>
        <end position="151"/>
    </location>
</feature>
<accession>A0A9P8L9F8</accession>
<evidence type="ECO:0000259" key="1">
    <source>
        <dbReference type="Pfam" id="PF17107"/>
    </source>
</evidence>
<dbReference type="EMBL" id="JAGHQM010000971">
    <property type="protein sequence ID" value="KAH0556925.1"/>
    <property type="molecule type" value="Genomic_DNA"/>
</dbReference>
<reference evidence="2" key="1">
    <citation type="submission" date="2021-03" db="EMBL/GenBank/DDBJ databases">
        <title>Comparative genomics and phylogenomic investigation of the class Geoglossomycetes provide insights into ecological specialization and systematics.</title>
        <authorList>
            <person name="Melie T."/>
            <person name="Pirro S."/>
            <person name="Miller A.N."/>
            <person name="Quandt A."/>
        </authorList>
    </citation>
    <scope>NUCLEOTIDE SEQUENCE</scope>
    <source>
        <strain evidence="2">CAQ_001_2017</strain>
    </source>
</reference>
<dbReference type="Pfam" id="PF17107">
    <property type="entry name" value="SesA"/>
    <property type="match status" value="1"/>
</dbReference>
<gene>
    <name evidence="2" type="ORF">GP486_005285</name>
</gene>
<dbReference type="AlphaFoldDB" id="A0A9P8L9F8"/>
<organism evidence="2 3">
    <name type="scientific">Trichoglossum hirsutum</name>
    <dbReference type="NCBI Taxonomy" id="265104"/>
    <lineage>
        <taxon>Eukaryota</taxon>
        <taxon>Fungi</taxon>
        <taxon>Dikarya</taxon>
        <taxon>Ascomycota</taxon>
        <taxon>Pezizomycotina</taxon>
        <taxon>Geoglossomycetes</taxon>
        <taxon>Geoglossales</taxon>
        <taxon>Geoglossaceae</taxon>
        <taxon>Trichoglossum</taxon>
    </lineage>
</organism>
<protein>
    <recommendedName>
        <fullName evidence="1">NACHT-NTPase and P-loop NTPases N-terminal domain-containing protein</fullName>
    </recommendedName>
</protein>
<dbReference type="InterPro" id="IPR031352">
    <property type="entry name" value="SesA"/>
</dbReference>